<dbReference type="RefSeq" id="WP_053416002.1">
    <property type="nucleotide sequence ID" value="NZ_LILB01000001.1"/>
</dbReference>
<keyword evidence="3" id="KW-1185">Reference proteome</keyword>
<gene>
    <name evidence="2" type="ORF">AMD00_05225</name>
</gene>
<dbReference type="Pfam" id="PF02624">
    <property type="entry name" value="YcaO"/>
    <property type="match status" value="1"/>
</dbReference>
<protein>
    <recommendedName>
        <fullName evidence="1">YcaO domain-containing protein</fullName>
    </recommendedName>
</protein>
<evidence type="ECO:0000259" key="1">
    <source>
        <dbReference type="PROSITE" id="PS51664"/>
    </source>
</evidence>
<feature type="domain" description="YcaO" evidence="1">
    <location>
        <begin position="134"/>
        <end position="487"/>
    </location>
</feature>
<name>A0A0M0LMA0_9BACL</name>
<evidence type="ECO:0000313" key="2">
    <source>
        <dbReference type="EMBL" id="KOO51838.1"/>
    </source>
</evidence>
<dbReference type="PANTHER" id="PTHR37809">
    <property type="entry name" value="RIBOSOMAL PROTEIN S12 METHYLTHIOTRANSFERASE ACCESSORY FACTOR YCAO"/>
    <property type="match status" value="1"/>
</dbReference>
<dbReference type="Proteomes" id="UP000036867">
    <property type="component" value="Unassembled WGS sequence"/>
</dbReference>
<dbReference type="AlphaFoldDB" id="A0A0M0LMA0"/>
<dbReference type="PROSITE" id="PS51664">
    <property type="entry name" value="YCAO"/>
    <property type="match status" value="1"/>
</dbReference>
<organism evidence="2 3">
    <name type="scientific">Viridibacillus arvi</name>
    <dbReference type="NCBI Taxonomy" id="263475"/>
    <lineage>
        <taxon>Bacteria</taxon>
        <taxon>Bacillati</taxon>
        <taxon>Bacillota</taxon>
        <taxon>Bacilli</taxon>
        <taxon>Bacillales</taxon>
        <taxon>Caryophanaceae</taxon>
        <taxon>Viridibacillus</taxon>
    </lineage>
</organism>
<reference evidence="3" key="1">
    <citation type="submission" date="2015-08" db="EMBL/GenBank/DDBJ databases">
        <title>Fjat-10028 dsm 16317.</title>
        <authorList>
            <person name="Liu B."/>
            <person name="Wang J."/>
            <person name="Zhu Y."/>
            <person name="Liu G."/>
            <person name="Chen Q."/>
            <person name="Chen Z."/>
            <person name="Lan J."/>
            <person name="Che J."/>
            <person name="Ge C."/>
            <person name="Shi H."/>
            <person name="Pan Z."/>
            <person name="Liu X."/>
        </authorList>
    </citation>
    <scope>NUCLEOTIDE SEQUENCE [LARGE SCALE GENOMIC DNA]</scope>
    <source>
        <strain evidence="3">DSM 16317</strain>
    </source>
</reference>
<dbReference type="EMBL" id="LILB01000001">
    <property type="protein sequence ID" value="KOO51838.1"/>
    <property type="molecule type" value="Genomic_DNA"/>
</dbReference>
<dbReference type="Gene3D" id="3.30.1330.230">
    <property type="match status" value="1"/>
</dbReference>
<accession>A0A0M0LMA0</accession>
<sequence>MYNISDVYIRLEVNIKNQFNIFKNSIIKKIFSEKIEILEYKLPSDLLKIVSFINLYNENIQEVLLEEESMLIIYKINNTQNNSPAGNRIIKNHNIHKLENLIECTSDRLIYRYDDKNNIYQICSRFDKNLNSFGIGNRKRDSLQLALLEYIERMATAIKPKDVIINNYENLKKIYSIVNPESLGVYDPEISKKKNLYMYSKSLELEWVFALSLNNNKTTLIPLQCAYHHVKDVVNRYVYENSNGCALGNTFNEALLYGLLESIERIVFINYWFNDGIGSGIGDYFLLKSFETYKICLAQYNFSLKFVELNNNYGVNVTWCIIYDNNYNSFTGLGCSFNILNSMKSAFKEAFGAYNTATNFKNTDLQIKNLDNIDDHIIFFHTSKGRNMMKKKLAGIVISNSYNKKIFTGNKLEEQIAHLQKQILKDFKDVLIVNLSDSLLSRINFTCVKIIVVGSPLLDFTTEFIRYNGTKINDANKRLMNNIHPLA</sequence>
<dbReference type="OrthoDB" id="2379922at2"/>
<dbReference type="STRING" id="263475.AMD00_05225"/>
<evidence type="ECO:0000313" key="3">
    <source>
        <dbReference type="Proteomes" id="UP000036867"/>
    </source>
</evidence>
<dbReference type="PANTHER" id="PTHR37809:SF1">
    <property type="entry name" value="RIBOSOMAL PROTEIN S12 METHYLTHIOTRANSFERASE ACCESSORY FACTOR YCAO"/>
    <property type="match status" value="1"/>
</dbReference>
<dbReference type="InterPro" id="IPR003776">
    <property type="entry name" value="YcaO-like_dom"/>
</dbReference>
<dbReference type="GeneID" id="301135503"/>
<proteinExistence type="predicted"/>
<comment type="caution">
    <text evidence="2">The sequence shown here is derived from an EMBL/GenBank/DDBJ whole genome shotgun (WGS) entry which is preliminary data.</text>
</comment>